<accession>A0A5N6URI1</accession>
<keyword evidence="2" id="KW-1185">Reference proteome</keyword>
<name>A0A5N6URI1_ASPTM</name>
<evidence type="ECO:0000313" key="1">
    <source>
        <dbReference type="EMBL" id="KAE8161244.1"/>
    </source>
</evidence>
<organism evidence="1 2">
    <name type="scientific">Aspergillus tamarii</name>
    <dbReference type="NCBI Taxonomy" id="41984"/>
    <lineage>
        <taxon>Eukaryota</taxon>
        <taxon>Fungi</taxon>
        <taxon>Dikarya</taxon>
        <taxon>Ascomycota</taxon>
        <taxon>Pezizomycotina</taxon>
        <taxon>Eurotiomycetes</taxon>
        <taxon>Eurotiomycetidae</taxon>
        <taxon>Eurotiales</taxon>
        <taxon>Aspergillaceae</taxon>
        <taxon>Aspergillus</taxon>
        <taxon>Aspergillus subgen. Circumdati</taxon>
    </lineage>
</organism>
<proteinExistence type="predicted"/>
<protein>
    <submittedName>
        <fullName evidence="1">Uncharacterized protein</fullName>
    </submittedName>
</protein>
<sequence>MWGFKDHAVRGGGHGMWDNLWNRGFCTPHPWTNIRNALTHSVLTLFTLINYISLLHTIYMNICCPLEHETN</sequence>
<gene>
    <name evidence="1" type="ORF">BDV40DRAFT_194784</name>
</gene>
<evidence type="ECO:0000313" key="2">
    <source>
        <dbReference type="Proteomes" id="UP000326950"/>
    </source>
</evidence>
<dbReference type="EMBL" id="ML738645">
    <property type="protein sequence ID" value="KAE8161244.1"/>
    <property type="molecule type" value="Genomic_DNA"/>
</dbReference>
<dbReference type="Proteomes" id="UP000326950">
    <property type="component" value="Unassembled WGS sequence"/>
</dbReference>
<dbReference type="AlphaFoldDB" id="A0A5N6URI1"/>
<reference evidence="1 2" key="1">
    <citation type="submission" date="2019-04" db="EMBL/GenBank/DDBJ databases">
        <title>Friends and foes A comparative genomics study of 23 Aspergillus species from section Flavi.</title>
        <authorList>
            <consortium name="DOE Joint Genome Institute"/>
            <person name="Kjaerbolling I."/>
            <person name="Vesth T."/>
            <person name="Frisvad J.C."/>
            <person name="Nybo J.L."/>
            <person name="Theobald S."/>
            <person name="Kildgaard S."/>
            <person name="Isbrandt T."/>
            <person name="Kuo A."/>
            <person name="Sato A."/>
            <person name="Lyhne E.K."/>
            <person name="Kogle M.E."/>
            <person name="Wiebenga A."/>
            <person name="Kun R.S."/>
            <person name="Lubbers R.J."/>
            <person name="Makela M.R."/>
            <person name="Barry K."/>
            <person name="Chovatia M."/>
            <person name="Clum A."/>
            <person name="Daum C."/>
            <person name="Haridas S."/>
            <person name="He G."/>
            <person name="LaButti K."/>
            <person name="Lipzen A."/>
            <person name="Mondo S."/>
            <person name="Riley R."/>
            <person name="Salamov A."/>
            <person name="Simmons B.A."/>
            <person name="Magnuson J.K."/>
            <person name="Henrissat B."/>
            <person name="Mortensen U.H."/>
            <person name="Larsen T.O."/>
            <person name="Devries R.P."/>
            <person name="Grigoriev I.V."/>
            <person name="Machida M."/>
            <person name="Baker S.E."/>
            <person name="Andersen M.R."/>
        </authorList>
    </citation>
    <scope>NUCLEOTIDE SEQUENCE [LARGE SCALE GENOMIC DNA]</scope>
    <source>
        <strain evidence="1 2">CBS 117626</strain>
    </source>
</reference>